<dbReference type="PRINTS" id="PR00410">
    <property type="entry name" value="PHEHYDRXLASE"/>
</dbReference>
<comment type="caution">
    <text evidence="3">The sequence shown here is derived from an EMBL/GenBank/DDBJ whole genome shotgun (WGS) entry which is preliminary data.</text>
</comment>
<dbReference type="SUPFAM" id="SSF52343">
    <property type="entry name" value="Ferredoxin reductase-like, C-terminal NADP-linked domain"/>
    <property type="match status" value="1"/>
</dbReference>
<feature type="domain" description="FAD-binding FR-type" evidence="2">
    <location>
        <begin position="90"/>
        <end position="188"/>
    </location>
</feature>
<protein>
    <submittedName>
        <fullName evidence="3">Ferredoxin-NADP reductase/ferredoxin</fullName>
    </submittedName>
</protein>
<dbReference type="InterPro" id="IPR036010">
    <property type="entry name" value="2Fe-2S_ferredoxin-like_sf"/>
</dbReference>
<dbReference type="GO" id="GO:0051536">
    <property type="term" value="F:iron-sulfur cluster binding"/>
    <property type="evidence" value="ECO:0007669"/>
    <property type="project" value="InterPro"/>
</dbReference>
<dbReference type="Proteomes" id="UP000520814">
    <property type="component" value="Unassembled WGS sequence"/>
</dbReference>
<dbReference type="SUPFAM" id="SSF54292">
    <property type="entry name" value="2Fe-2S ferredoxin-like"/>
    <property type="match status" value="1"/>
</dbReference>
<dbReference type="RefSeq" id="WP_221289806.1">
    <property type="nucleotide sequence ID" value="NZ_JACHGW010000001.1"/>
</dbReference>
<dbReference type="InterPro" id="IPR001709">
    <property type="entry name" value="Flavoprot_Pyr_Nucl_cyt_Rdtase"/>
</dbReference>
<reference evidence="3 4" key="1">
    <citation type="submission" date="2020-08" db="EMBL/GenBank/DDBJ databases">
        <title>Genomic Encyclopedia of Type Strains, Phase IV (KMG-IV): sequencing the most valuable type-strain genomes for metagenomic binning, comparative biology and taxonomic classification.</title>
        <authorList>
            <person name="Goeker M."/>
        </authorList>
    </citation>
    <scope>NUCLEOTIDE SEQUENCE [LARGE SCALE GENOMIC DNA]</scope>
    <source>
        <strain evidence="3 4">DSM 23562</strain>
    </source>
</reference>
<evidence type="ECO:0000259" key="1">
    <source>
        <dbReference type="PROSITE" id="PS51085"/>
    </source>
</evidence>
<gene>
    <name evidence="3" type="ORF">HNQ39_000959</name>
</gene>
<dbReference type="InterPro" id="IPR001433">
    <property type="entry name" value="OxRdtase_FAD/NAD-bd"/>
</dbReference>
<evidence type="ECO:0000313" key="3">
    <source>
        <dbReference type="EMBL" id="MBB6049197.1"/>
    </source>
</evidence>
<evidence type="ECO:0000313" key="4">
    <source>
        <dbReference type="Proteomes" id="UP000520814"/>
    </source>
</evidence>
<dbReference type="PROSITE" id="PS51384">
    <property type="entry name" value="FAD_FR"/>
    <property type="match status" value="1"/>
</dbReference>
<dbReference type="InterPro" id="IPR017927">
    <property type="entry name" value="FAD-bd_FR_type"/>
</dbReference>
<dbReference type="InterPro" id="IPR039261">
    <property type="entry name" value="FNR_nucleotide-bd"/>
</dbReference>
<dbReference type="Gene3D" id="3.10.20.30">
    <property type="match status" value="1"/>
</dbReference>
<dbReference type="PANTHER" id="PTHR47354">
    <property type="entry name" value="NADH OXIDOREDUCTASE HCR"/>
    <property type="match status" value="1"/>
</dbReference>
<dbReference type="Gene3D" id="2.40.30.10">
    <property type="entry name" value="Translation factors"/>
    <property type="match status" value="1"/>
</dbReference>
<dbReference type="Pfam" id="PF00111">
    <property type="entry name" value="Fer2"/>
    <property type="match status" value="1"/>
</dbReference>
<dbReference type="Gene3D" id="3.40.50.80">
    <property type="entry name" value="Nucleotide-binding domain of ferredoxin-NADP reductase (FNR) module"/>
    <property type="match status" value="1"/>
</dbReference>
<dbReference type="AlphaFoldDB" id="A0A7W9SM62"/>
<dbReference type="GO" id="GO:0016491">
    <property type="term" value="F:oxidoreductase activity"/>
    <property type="evidence" value="ECO:0007669"/>
    <property type="project" value="InterPro"/>
</dbReference>
<dbReference type="SUPFAM" id="SSF63380">
    <property type="entry name" value="Riboflavin synthase domain-like"/>
    <property type="match status" value="1"/>
</dbReference>
<dbReference type="CDD" id="cd06194">
    <property type="entry name" value="FNR_N-term_Iron_sulfur_binding"/>
    <property type="match status" value="1"/>
</dbReference>
<dbReference type="InterPro" id="IPR017938">
    <property type="entry name" value="Riboflavin_synthase-like_b-brl"/>
</dbReference>
<dbReference type="PANTHER" id="PTHR47354:SF5">
    <property type="entry name" value="PROTEIN RFBI"/>
    <property type="match status" value="1"/>
</dbReference>
<sequence length="316" mass="33862">MPTVTFEGRSYPTEPGETVLTALLRQGGAIPHSCRSGVCRSCLVRATQGTPPASSQKALKDTLRAQGYFLSCIAQPESELTVALPSDGVIGHTRAQLLAREQLAPDIFRLRLQAEEAFPFMAGQFITIRRPDGLRRSYSLAAPPTSDGTIELHVRRLPQGQLSGWLCEALELGAWVDLFGPEGSCFYLPDDPTRPLLLIGTGTGLAPLLGIVRDALAQGHTGPIQLFHGSRHPDGLYLQGELAALTVTHPNLTYTLCTSATGPRADVAAFGAIPDTSGWRVYLCGNPEMVKGAQRKAFLLGASLAEIYTDPFVRAG</sequence>
<name>A0A7W9SM62_ARMRO</name>
<keyword evidence="4" id="KW-1185">Reference proteome</keyword>
<organism evidence="3 4">
    <name type="scientific">Armatimonas rosea</name>
    <dbReference type="NCBI Taxonomy" id="685828"/>
    <lineage>
        <taxon>Bacteria</taxon>
        <taxon>Bacillati</taxon>
        <taxon>Armatimonadota</taxon>
        <taxon>Armatimonadia</taxon>
        <taxon>Armatimonadales</taxon>
        <taxon>Armatimonadaceae</taxon>
        <taxon>Armatimonas</taxon>
    </lineage>
</organism>
<dbReference type="PROSITE" id="PS51085">
    <property type="entry name" value="2FE2S_FER_2"/>
    <property type="match status" value="1"/>
</dbReference>
<dbReference type="Pfam" id="PF00970">
    <property type="entry name" value="FAD_binding_6"/>
    <property type="match status" value="1"/>
</dbReference>
<dbReference type="EMBL" id="JACHGW010000001">
    <property type="protein sequence ID" value="MBB6049197.1"/>
    <property type="molecule type" value="Genomic_DNA"/>
</dbReference>
<dbReference type="InterPro" id="IPR050415">
    <property type="entry name" value="MRET"/>
</dbReference>
<feature type="domain" description="2Fe-2S ferredoxin-type" evidence="1">
    <location>
        <begin position="2"/>
        <end position="88"/>
    </location>
</feature>
<dbReference type="InterPro" id="IPR012675">
    <property type="entry name" value="Beta-grasp_dom_sf"/>
</dbReference>
<dbReference type="PRINTS" id="PR00371">
    <property type="entry name" value="FPNCR"/>
</dbReference>
<accession>A0A7W9SM62</accession>
<proteinExistence type="predicted"/>
<dbReference type="InterPro" id="IPR001041">
    <property type="entry name" value="2Fe-2S_ferredoxin-type"/>
</dbReference>
<dbReference type="Pfam" id="PF00175">
    <property type="entry name" value="NAD_binding_1"/>
    <property type="match status" value="1"/>
</dbReference>
<evidence type="ECO:0000259" key="2">
    <source>
        <dbReference type="PROSITE" id="PS51384"/>
    </source>
</evidence>
<dbReference type="InterPro" id="IPR008333">
    <property type="entry name" value="Cbr1-like_FAD-bd_dom"/>
</dbReference>
<dbReference type="CDD" id="cd00207">
    <property type="entry name" value="fer2"/>
    <property type="match status" value="1"/>
</dbReference>